<keyword evidence="5" id="KW-1185">Reference proteome</keyword>
<dbReference type="InterPro" id="IPR036770">
    <property type="entry name" value="Ankyrin_rpt-contain_sf"/>
</dbReference>
<keyword evidence="1" id="KW-0677">Repeat</keyword>
<dbReference type="Proteomes" id="UP000826661">
    <property type="component" value="Chromosome IV"/>
</dbReference>
<dbReference type="InterPro" id="IPR056884">
    <property type="entry name" value="NPHP3-like_N"/>
</dbReference>
<dbReference type="SUPFAM" id="SSF52540">
    <property type="entry name" value="P-loop containing nucleoside triphosphate hydrolases"/>
    <property type="match status" value="1"/>
</dbReference>
<dbReference type="InterPro" id="IPR027417">
    <property type="entry name" value="P-loop_NTPase"/>
</dbReference>
<dbReference type="Gene3D" id="1.25.40.20">
    <property type="entry name" value="Ankyrin repeat-containing domain"/>
    <property type="match status" value="1"/>
</dbReference>
<feature type="domain" description="Nephrocystin 3-like N-terminal" evidence="3">
    <location>
        <begin position="363"/>
        <end position="533"/>
    </location>
</feature>
<dbReference type="PANTHER" id="PTHR10039:SF16">
    <property type="entry name" value="GPI INOSITOL-DEACYLASE"/>
    <property type="match status" value="1"/>
</dbReference>
<evidence type="ECO:0000313" key="5">
    <source>
        <dbReference type="Proteomes" id="UP000826661"/>
    </source>
</evidence>
<feature type="compositionally biased region" description="Basic residues" evidence="2">
    <location>
        <begin position="1"/>
        <end position="11"/>
    </location>
</feature>
<dbReference type="Gene3D" id="3.40.50.300">
    <property type="entry name" value="P-loop containing nucleotide triphosphate hydrolases"/>
    <property type="match status" value="1"/>
</dbReference>
<sequence>MTKTSVRKKFKEWKNSLKSSGRSPNKSPLSSPNQSHASLQSRLDNPSLQQPSLQQSNIQQSNVQQPNCLPSPAQQPVVSDLWDEAFRKVNDETQRWIKNHGLASLERAKSEDVINLIKEKSKSLFEEKGSPSKIEIGSQKILFREYVSDIITFLTTAGDLAINFAPPQAGVPWAAAKALLRIPVKHIEQMAALAGTVQLFARIVQRGQVYEHLYNATTADEESVSNLRDALRDLYITALELLARSDALIDGGLVQQTLNAILRPEQASDLVSDLLMKEQKVSLEAQVCEASRSAKTGLKTDERIKALLTNLDRLSMPISRIDKGVDNLLEEVEKDKLERLMDFISSEKFGRGHVTIKESRIEGTGDWLINHEGLRDWEAIPSSSTLLCLKGTVGTGKTYLTSRLIDHIKQTLETSAHDEGFAFFYCNRSGPSMLDPLVVLRSFVRQLSYKAYRYNHIQTSVIQKCRLAKQEGRDLSFGDCKELILGSLNLYPKTTLILDALDESEISTYNLAEILVDLMERATKPVKVFISSRPGREYLKAFEDKCVITINSNNQKDDIEKFLRKTLYSQPFFNRRKAEIQEIIKETFRSRNGGMFRWVYLQVKSLLKCISDDAVKAWARTIPRDLMAAYDQLWENIRAHHNEDDVALAERAVKWVLCAFEPPTSNILLEAVRYSLEKGVLVQKEKHSEEEILSLCQDLLTIDTARRIHVWRLPHASVAEYFQSRNMALGTCDVFASITSLNFLMRPELQPARYEQKDNNFHTFEGYISHTWFLHVQRYDRWLGSMESANPDQTLVTTLKHFFESVEGSGCHYREWLNKLGRSHKHPILRPESMALFVMCRFGFYYVLRDWWEEGKITEEMALKDVGSLENSLTLAAQGGCLPICKYLVGVIGRDNALAKKYYWAVQNAINEQNKGIVSFLVEEANLDVNLCYRRTTVVQYTAMYPQHAEMLQWIVDQGWVDVNREGGKWFGNALIAAASYYSVKSAEILLKAGADVNAAVECGHYGSALVAAASSIVRWDYVEKMQLLLSHGADPNQLLRVGKYGSALEAVIVSRFWLQAEDRLRSAQDMPVMKLLLKAGADPAIITDRGDHGSALAAAACCGFKDFLEMMVDAIGRERAIECLGQSRCPKKLYLRTTDSKRWLQAKSDVITYLTSQVGVEKETLYRIGLQDVELKKSDSGPGFDIRYY</sequence>
<accession>A0A8G0LGD9</accession>
<evidence type="ECO:0000313" key="4">
    <source>
        <dbReference type="EMBL" id="QYT00330.1"/>
    </source>
</evidence>
<evidence type="ECO:0000256" key="1">
    <source>
        <dbReference type="ARBA" id="ARBA00022737"/>
    </source>
</evidence>
<proteinExistence type="predicted"/>
<dbReference type="EMBL" id="CP075867">
    <property type="protein sequence ID" value="QYT00330.1"/>
    <property type="molecule type" value="Genomic_DNA"/>
</dbReference>
<feature type="compositionally biased region" description="Polar residues" evidence="2">
    <location>
        <begin position="16"/>
        <end position="44"/>
    </location>
</feature>
<dbReference type="Pfam" id="PF24883">
    <property type="entry name" value="NPHP3_N"/>
    <property type="match status" value="1"/>
</dbReference>
<evidence type="ECO:0000259" key="3">
    <source>
        <dbReference type="Pfam" id="PF24883"/>
    </source>
</evidence>
<evidence type="ECO:0000256" key="2">
    <source>
        <dbReference type="SAM" id="MobiDB-lite"/>
    </source>
</evidence>
<reference evidence="4 5" key="1">
    <citation type="journal article" date="2021" name="BMC Genomics">
        <title>Telomere-to-telomere genome assembly of asparaginase-producing Trichoderma simmonsii.</title>
        <authorList>
            <person name="Chung D."/>
            <person name="Kwon Y.M."/>
            <person name="Yang Y."/>
        </authorList>
    </citation>
    <scope>NUCLEOTIDE SEQUENCE [LARGE SCALE GENOMIC DNA]</scope>
    <source>
        <strain evidence="4 5">GH-Sj1</strain>
    </source>
</reference>
<feature type="region of interest" description="Disordered" evidence="2">
    <location>
        <begin position="1"/>
        <end position="75"/>
    </location>
</feature>
<dbReference type="PANTHER" id="PTHR10039">
    <property type="entry name" value="AMELOGENIN"/>
    <property type="match status" value="1"/>
</dbReference>
<protein>
    <recommendedName>
        <fullName evidence="3">Nephrocystin 3-like N-terminal domain-containing protein</fullName>
    </recommendedName>
</protein>
<name>A0A8G0LGD9_9HYPO</name>
<organism evidence="4 5">
    <name type="scientific">Trichoderma simmonsii</name>
    <dbReference type="NCBI Taxonomy" id="1491479"/>
    <lineage>
        <taxon>Eukaryota</taxon>
        <taxon>Fungi</taxon>
        <taxon>Dikarya</taxon>
        <taxon>Ascomycota</taxon>
        <taxon>Pezizomycotina</taxon>
        <taxon>Sordariomycetes</taxon>
        <taxon>Hypocreomycetidae</taxon>
        <taxon>Hypocreales</taxon>
        <taxon>Hypocreaceae</taxon>
        <taxon>Trichoderma</taxon>
    </lineage>
</organism>
<dbReference type="AlphaFoldDB" id="A0A8G0LGD9"/>
<dbReference type="InterPro" id="IPR002110">
    <property type="entry name" value="Ankyrin_rpt"/>
</dbReference>
<feature type="compositionally biased region" description="Low complexity" evidence="2">
    <location>
        <begin position="45"/>
        <end position="67"/>
    </location>
</feature>
<gene>
    <name evidence="4" type="ORF">H0G86_007416</name>
</gene>
<dbReference type="SMART" id="SM00248">
    <property type="entry name" value="ANK"/>
    <property type="match status" value="6"/>
</dbReference>
<dbReference type="SUPFAM" id="SSF48403">
    <property type="entry name" value="Ankyrin repeat"/>
    <property type="match status" value="1"/>
</dbReference>